<dbReference type="GO" id="GO:0016709">
    <property type="term" value="F:oxidoreductase activity, acting on paired donors, with incorporation or reduction of molecular oxygen, NAD(P)H as one donor, and incorporation of one atom of oxygen"/>
    <property type="evidence" value="ECO:0007669"/>
    <property type="project" value="UniProtKB-ARBA"/>
</dbReference>
<proteinExistence type="predicted"/>
<dbReference type="NCBIfam" id="NF004780">
    <property type="entry name" value="PRK06126.1"/>
    <property type="match status" value="1"/>
</dbReference>
<keyword evidence="6" id="KW-1185">Reference proteome</keyword>
<keyword evidence="5" id="KW-0560">Oxidoreductase</keyword>
<keyword evidence="2" id="KW-0285">Flavoprotein</keyword>
<evidence type="ECO:0000313" key="6">
    <source>
        <dbReference type="Proteomes" id="UP001139451"/>
    </source>
</evidence>
<dbReference type="Gene3D" id="3.40.30.120">
    <property type="match status" value="1"/>
</dbReference>
<dbReference type="PRINTS" id="PR00420">
    <property type="entry name" value="RNGMNOXGNASE"/>
</dbReference>
<dbReference type="InterPro" id="IPR002938">
    <property type="entry name" value="FAD-bd"/>
</dbReference>
<protein>
    <submittedName>
        <fullName evidence="5">FAD-dependent monooxygenase</fullName>
    </submittedName>
</protein>
<comment type="cofactor">
    <cofactor evidence="1">
        <name>FAD</name>
        <dbReference type="ChEBI" id="CHEBI:57692"/>
    </cofactor>
</comment>
<dbReference type="Proteomes" id="UP001139451">
    <property type="component" value="Unassembled WGS sequence"/>
</dbReference>
<dbReference type="Gene3D" id="3.30.9.10">
    <property type="entry name" value="D-Amino Acid Oxidase, subunit A, domain 2"/>
    <property type="match status" value="1"/>
</dbReference>
<dbReference type="InterPro" id="IPR036188">
    <property type="entry name" value="FAD/NAD-bd_sf"/>
</dbReference>
<keyword evidence="5" id="KW-0503">Monooxygenase</keyword>
<evidence type="ECO:0000256" key="2">
    <source>
        <dbReference type="ARBA" id="ARBA00022630"/>
    </source>
</evidence>
<dbReference type="PANTHER" id="PTHR43004:SF19">
    <property type="entry name" value="BINDING MONOOXYGENASE, PUTATIVE (JCVI)-RELATED"/>
    <property type="match status" value="1"/>
</dbReference>
<dbReference type="PANTHER" id="PTHR43004">
    <property type="entry name" value="TRK SYSTEM POTASSIUM UPTAKE PROTEIN"/>
    <property type="match status" value="1"/>
</dbReference>
<keyword evidence="3" id="KW-0274">FAD</keyword>
<name>A0A9X2HRQ3_9SPHN</name>
<dbReference type="Pfam" id="PF01494">
    <property type="entry name" value="FAD_binding_3"/>
    <property type="match status" value="1"/>
</dbReference>
<dbReference type="GO" id="GO:0071949">
    <property type="term" value="F:FAD binding"/>
    <property type="evidence" value="ECO:0007669"/>
    <property type="project" value="InterPro"/>
</dbReference>
<comment type="caution">
    <text evidence="5">The sequence shown here is derived from an EMBL/GenBank/DDBJ whole genome shotgun (WGS) entry which is preliminary data.</text>
</comment>
<dbReference type="AlphaFoldDB" id="A0A9X2HRQ3"/>
<sequence>MESIETQTFQVVVAGAGPVGMAVAIELGLRGIRTLVIEPRAADDYGIAKVNLVNARSMEHFRRWGIAERHRANDPVPAEVKRDLIFATRANGKIILKAEGAYEWREPLPIASEVPEWAPFQAIEKTLRDRLNELDQVTLLPHSAVTDFVQSEDDVTVTYEGSGGPKQVKADYFIIANGPQSELRRKLNLRLEGETLFYNTSWYFRAPGLAKLFDNTQLSSMTFFLNEDAYGDILVPQSEDEHWGYYVSPIPEGVDANDWETIKRMMFRSVGQEFEVSEPRGWIWGSHARLAKSFNFGRAFLIGDAAHLTPPFGGFGMNMGIGDAADIGWKIAAVLDGWGGPRLLETYTLERRDVCAFIIEGSSHNNKLWGKALVRAHMEEESERGEQVRADLRKFIIEEKTQQFRSLGAQLGYRYKGSPIIVGDGTEPPPMTYGDYVPSSVPGCRAPHVWLAPGDSLYDHLGTGFCLLKLDAGIDTAPLEQAAAQVGLPLTVISPSHEDVNARYDRKLTLIRPDHHVAWRGDAVPEDCDQLVDIVRGSAGYR</sequence>
<dbReference type="RefSeq" id="WP_254293924.1">
    <property type="nucleotide sequence ID" value="NZ_JAMLDX010000009.1"/>
</dbReference>
<accession>A0A9X2HRQ3</accession>
<dbReference type="InterPro" id="IPR050641">
    <property type="entry name" value="RIFMO-like"/>
</dbReference>
<dbReference type="SUPFAM" id="SSF51905">
    <property type="entry name" value="FAD/NAD(P)-binding domain"/>
    <property type="match status" value="1"/>
</dbReference>
<dbReference type="EMBL" id="JAMLDX010000009">
    <property type="protein sequence ID" value="MCP3731375.1"/>
    <property type="molecule type" value="Genomic_DNA"/>
</dbReference>
<gene>
    <name evidence="5" type="ORF">M9978_13160</name>
</gene>
<organism evidence="5 6">
    <name type="scientific">Sphingomonas tagetis</name>
    <dbReference type="NCBI Taxonomy" id="2949092"/>
    <lineage>
        <taxon>Bacteria</taxon>
        <taxon>Pseudomonadati</taxon>
        <taxon>Pseudomonadota</taxon>
        <taxon>Alphaproteobacteria</taxon>
        <taxon>Sphingomonadales</taxon>
        <taxon>Sphingomonadaceae</taxon>
        <taxon>Sphingomonas</taxon>
    </lineage>
</organism>
<dbReference type="Pfam" id="PF21274">
    <property type="entry name" value="Rng_hyd_C"/>
    <property type="match status" value="1"/>
</dbReference>
<evidence type="ECO:0000313" key="5">
    <source>
        <dbReference type="EMBL" id="MCP3731375.1"/>
    </source>
</evidence>
<evidence type="ECO:0000259" key="4">
    <source>
        <dbReference type="Pfam" id="PF01494"/>
    </source>
</evidence>
<evidence type="ECO:0000256" key="3">
    <source>
        <dbReference type="ARBA" id="ARBA00022827"/>
    </source>
</evidence>
<dbReference type="Gene3D" id="3.50.50.60">
    <property type="entry name" value="FAD/NAD(P)-binding domain"/>
    <property type="match status" value="1"/>
</dbReference>
<feature type="domain" description="FAD-binding" evidence="4">
    <location>
        <begin position="9"/>
        <end position="357"/>
    </location>
</feature>
<reference evidence="5" key="1">
    <citation type="submission" date="2022-05" db="EMBL/GenBank/DDBJ databases">
        <title>Sphingomonas sp. strain MG17 Genome sequencing and assembly.</title>
        <authorList>
            <person name="Kim I."/>
        </authorList>
    </citation>
    <scope>NUCLEOTIDE SEQUENCE</scope>
    <source>
        <strain evidence="5">MG17</strain>
    </source>
</reference>
<evidence type="ECO:0000256" key="1">
    <source>
        <dbReference type="ARBA" id="ARBA00001974"/>
    </source>
</evidence>